<name>A0A0P1H5E5_9RHOB</name>
<sequence>MQFAGLSNRQGVRFEAYGADLFSRPGSPLHIRFEKYDHADGKHRYCLLSLTPTLFGDWCVERVSGPLNAPGGAQKRTYFAGHAEALAIFEGFRDRQLKRGYAPIPVQLGLL</sequence>
<dbReference type="CDD" id="cd07996">
    <property type="entry name" value="WGR_MMR_like"/>
    <property type="match status" value="1"/>
</dbReference>
<evidence type="ECO:0000313" key="1">
    <source>
        <dbReference type="EMBL" id="CUH98164.1"/>
    </source>
</evidence>
<reference evidence="1 2" key="1">
    <citation type="submission" date="2015-09" db="EMBL/GenBank/DDBJ databases">
        <authorList>
            <consortium name="Swine Surveillance"/>
        </authorList>
    </citation>
    <scope>NUCLEOTIDE SEQUENCE [LARGE SCALE GENOMIC DNA]</scope>
    <source>
        <strain evidence="1 2">CECT 8399</strain>
    </source>
</reference>
<protein>
    <recommendedName>
        <fullName evidence="3">WGR domain-containing protein</fullName>
    </recommendedName>
</protein>
<evidence type="ECO:0008006" key="3">
    <source>
        <dbReference type="Google" id="ProtNLM"/>
    </source>
</evidence>
<dbReference type="InterPro" id="IPR036930">
    <property type="entry name" value="WGR_dom_sf"/>
</dbReference>
<evidence type="ECO:0000313" key="2">
    <source>
        <dbReference type="Proteomes" id="UP000051326"/>
    </source>
</evidence>
<accession>A0A0P1H5E5</accession>
<dbReference type="STRING" id="1396826.PHA8399_00274"/>
<dbReference type="AlphaFoldDB" id="A0A0P1H5E5"/>
<gene>
    <name evidence="1" type="ORF">PHA8399_00274</name>
</gene>
<dbReference type="EMBL" id="CYSR01000002">
    <property type="protein sequence ID" value="CUH98164.1"/>
    <property type="molecule type" value="Genomic_DNA"/>
</dbReference>
<dbReference type="SUPFAM" id="SSF142921">
    <property type="entry name" value="WGR domain-like"/>
    <property type="match status" value="1"/>
</dbReference>
<proteinExistence type="predicted"/>
<dbReference type="Proteomes" id="UP000051326">
    <property type="component" value="Unassembled WGS sequence"/>
</dbReference>
<organism evidence="1 2">
    <name type="scientific">Leisingera aquaemixtae</name>
    <dbReference type="NCBI Taxonomy" id="1396826"/>
    <lineage>
        <taxon>Bacteria</taxon>
        <taxon>Pseudomonadati</taxon>
        <taxon>Pseudomonadota</taxon>
        <taxon>Alphaproteobacteria</taxon>
        <taxon>Rhodobacterales</taxon>
        <taxon>Roseobacteraceae</taxon>
        <taxon>Leisingera</taxon>
    </lineage>
</organism>
<dbReference type="InterPro" id="IPR049809">
    <property type="entry name" value="YehF/YfeS-like_WGR"/>
</dbReference>